<evidence type="ECO:0000313" key="3">
    <source>
        <dbReference type="Proteomes" id="UP000199438"/>
    </source>
</evidence>
<sequence>MNLQKSLITIVLIILNFIASNIFAQEKTDVIYMINGETKDGKVTGIHETSIDFVYTGEDLTYELKKSNIQKIVFASGRTQIISQPQVQTSNSPTSTAAERKNKLAVLPFTMVSNDQGLMSEAMSGQIQHAAINSFKKNTHQIIVQDPMTTNALLLKNNLDPNSIKTMMPQKVAELLGVEFVVYGTANISFEGTRSYGSSSTTYKDKTEKDKDKKENKSSGKEFTSNNSSTVSNYDTSIELNIFSDTGSNLYSVSRNGFGNSLDTYDGTLNYLIKRCPWGSKNK</sequence>
<evidence type="ECO:0000313" key="2">
    <source>
        <dbReference type="EMBL" id="SFC27115.1"/>
    </source>
</evidence>
<dbReference type="Gene3D" id="3.40.50.10610">
    <property type="entry name" value="ABC-type transport auxiliary lipoprotein component"/>
    <property type="match status" value="1"/>
</dbReference>
<name>A0A1I1HTI7_9FLAO</name>
<accession>A0A1I1HTI7</accession>
<dbReference type="AlphaFoldDB" id="A0A1I1HTI7"/>
<organism evidence="2 3">
    <name type="scientific">Zunongwangia mangrovi</name>
    <dbReference type="NCBI Taxonomy" id="1334022"/>
    <lineage>
        <taxon>Bacteria</taxon>
        <taxon>Pseudomonadati</taxon>
        <taxon>Bacteroidota</taxon>
        <taxon>Flavobacteriia</taxon>
        <taxon>Flavobacteriales</taxon>
        <taxon>Flavobacteriaceae</taxon>
        <taxon>Zunongwangia</taxon>
    </lineage>
</organism>
<dbReference type="Proteomes" id="UP000199438">
    <property type="component" value="Unassembled WGS sequence"/>
</dbReference>
<evidence type="ECO:0000256" key="1">
    <source>
        <dbReference type="SAM" id="MobiDB-lite"/>
    </source>
</evidence>
<feature type="region of interest" description="Disordered" evidence="1">
    <location>
        <begin position="194"/>
        <end position="230"/>
    </location>
</feature>
<proteinExistence type="predicted"/>
<dbReference type="EMBL" id="FOKV01000003">
    <property type="protein sequence ID" value="SFC27115.1"/>
    <property type="molecule type" value="Genomic_DNA"/>
</dbReference>
<keyword evidence="3" id="KW-1185">Reference proteome</keyword>
<protein>
    <submittedName>
        <fullName evidence="2">Uncharacterized protein</fullName>
    </submittedName>
</protein>
<dbReference type="STRING" id="1334022.SAMN04487907_103166"/>
<feature type="compositionally biased region" description="Basic and acidic residues" evidence="1">
    <location>
        <begin position="203"/>
        <end position="220"/>
    </location>
</feature>
<reference evidence="3" key="1">
    <citation type="submission" date="2016-10" db="EMBL/GenBank/DDBJ databases">
        <authorList>
            <person name="Varghese N."/>
            <person name="Submissions S."/>
        </authorList>
    </citation>
    <scope>NUCLEOTIDE SEQUENCE [LARGE SCALE GENOMIC DNA]</scope>
    <source>
        <strain evidence="3">DSM 24499</strain>
    </source>
</reference>
<gene>
    <name evidence="2" type="ORF">SAMN04487907_103166</name>
</gene>